<sequence>MRSTFFKNSLLAVIIGFSPFTYAAESTVHAAEAIKGQYVATVASIGIEQPWSRALPPTAHTGATFVNIYNQGRADRLMSAYSPVAEKTELHNHIHQDGLMKMVEVEFIDVPANGTLELKPGSYHVMLIGLKQPLKEGEHFPIRLDFEQAGSVELEVQVKGMNAGTGAEHLHH</sequence>
<dbReference type="EMBL" id="JAUCDY010000003">
    <property type="protein sequence ID" value="MDM7857448.1"/>
    <property type="molecule type" value="Genomic_DNA"/>
</dbReference>
<dbReference type="RefSeq" id="WP_289410102.1">
    <property type="nucleotide sequence ID" value="NZ_JAUCDY010000003.1"/>
</dbReference>
<dbReference type="SUPFAM" id="SSF110087">
    <property type="entry name" value="DR1885-like metal-binding protein"/>
    <property type="match status" value="1"/>
</dbReference>
<dbReference type="InterPro" id="IPR036182">
    <property type="entry name" value="PCuAC_sf"/>
</dbReference>
<evidence type="ECO:0000256" key="1">
    <source>
        <dbReference type="SAM" id="SignalP"/>
    </source>
</evidence>
<name>A0ABT7SMP6_9GAMM</name>
<feature type="chain" id="PRO_5046783691" evidence="1">
    <location>
        <begin position="24"/>
        <end position="172"/>
    </location>
</feature>
<dbReference type="Gene3D" id="2.60.40.1890">
    <property type="entry name" value="PCu(A)C copper chaperone"/>
    <property type="match status" value="1"/>
</dbReference>
<accession>A0ABT7SMP6</accession>
<dbReference type="Pfam" id="PF04314">
    <property type="entry name" value="PCuAC"/>
    <property type="match status" value="1"/>
</dbReference>
<gene>
    <name evidence="2" type="ORF">QEZ41_04050</name>
</gene>
<evidence type="ECO:0000313" key="2">
    <source>
        <dbReference type="EMBL" id="MDM7857448.1"/>
    </source>
</evidence>
<dbReference type="PANTHER" id="PTHR36302:SF1">
    <property type="entry name" value="COPPER CHAPERONE PCU(A)C"/>
    <property type="match status" value="1"/>
</dbReference>
<keyword evidence="3" id="KW-1185">Reference proteome</keyword>
<dbReference type="InterPro" id="IPR058248">
    <property type="entry name" value="Lxx211020-like"/>
</dbReference>
<dbReference type="Proteomes" id="UP001241056">
    <property type="component" value="Unassembled WGS sequence"/>
</dbReference>
<protein>
    <submittedName>
        <fullName evidence="2">Copper chaperone PCu(A)C</fullName>
    </submittedName>
</protein>
<keyword evidence="1" id="KW-0732">Signal</keyword>
<organism evidence="2 3">
    <name type="scientific">Thiopseudomonas acetoxidans</name>
    <dbReference type="NCBI Taxonomy" id="3041622"/>
    <lineage>
        <taxon>Bacteria</taxon>
        <taxon>Pseudomonadati</taxon>
        <taxon>Pseudomonadota</taxon>
        <taxon>Gammaproteobacteria</taxon>
        <taxon>Pseudomonadales</taxon>
        <taxon>Pseudomonadaceae</taxon>
        <taxon>Thiopseudomonas</taxon>
    </lineage>
</organism>
<feature type="signal peptide" evidence="1">
    <location>
        <begin position="1"/>
        <end position="23"/>
    </location>
</feature>
<comment type="caution">
    <text evidence="2">The sequence shown here is derived from an EMBL/GenBank/DDBJ whole genome shotgun (WGS) entry which is preliminary data.</text>
</comment>
<proteinExistence type="predicted"/>
<dbReference type="PANTHER" id="PTHR36302">
    <property type="entry name" value="BLR7088 PROTEIN"/>
    <property type="match status" value="1"/>
</dbReference>
<reference evidence="2 3" key="1">
    <citation type="submission" date="2023-06" db="EMBL/GenBank/DDBJ databases">
        <title>Thiopseudomonas sp. CY1220 draft genome sequence.</title>
        <authorList>
            <person name="Zhao G."/>
            <person name="An M."/>
        </authorList>
    </citation>
    <scope>NUCLEOTIDE SEQUENCE [LARGE SCALE GENOMIC DNA]</scope>
    <source>
        <strain evidence="2 3">CY1220</strain>
    </source>
</reference>
<evidence type="ECO:0000313" key="3">
    <source>
        <dbReference type="Proteomes" id="UP001241056"/>
    </source>
</evidence>
<dbReference type="InterPro" id="IPR007410">
    <property type="entry name" value="LpqE-like"/>
</dbReference>